<dbReference type="PANTHER" id="PTHR11280:SF5">
    <property type="entry name" value="GLUCOSAMINE-6-PHOSPHATE ISOMERASE"/>
    <property type="match status" value="1"/>
</dbReference>
<comment type="similarity">
    <text evidence="4">Belongs to the glucosamine/galactosamine-6-phosphate isomerase family. NagB subfamily.</text>
</comment>
<comment type="pathway">
    <text evidence="4">Amino-sugar metabolism; N-acetylneuraminate degradation; D-fructose 6-phosphate from N-acetylneuraminate: step 5/5.</text>
</comment>
<dbReference type="GO" id="GO:0006043">
    <property type="term" value="P:glucosamine catabolic process"/>
    <property type="evidence" value="ECO:0007669"/>
    <property type="project" value="TreeGrafter"/>
</dbReference>
<name>A0A160IQF6_9BACL</name>
<evidence type="ECO:0000256" key="4">
    <source>
        <dbReference type="HAMAP-Rule" id="MF_01241"/>
    </source>
</evidence>
<organism evidence="6 7">
    <name type="scientific">Fictibacillus phosphorivorans</name>
    <dbReference type="NCBI Taxonomy" id="1221500"/>
    <lineage>
        <taxon>Bacteria</taxon>
        <taxon>Bacillati</taxon>
        <taxon>Bacillota</taxon>
        <taxon>Bacilli</taxon>
        <taxon>Bacillales</taxon>
        <taxon>Fictibacillaceae</taxon>
        <taxon>Fictibacillus</taxon>
    </lineage>
</organism>
<keyword evidence="7" id="KW-1185">Reference proteome</keyword>
<dbReference type="GO" id="GO:0005737">
    <property type="term" value="C:cytoplasm"/>
    <property type="evidence" value="ECO:0007669"/>
    <property type="project" value="TreeGrafter"/>
</dbReference>
<dbReference type="RefSeq" id="WP_066398250.1">
    <property type="nucleotide sequence ID" value="NZ_CP015378.1"/>
</dbReference>
<dbReference type="NCBIfam" id="TIGR00502">
    <property type="entry name" value="nagB"/>
    <property type="match status" value="1"/>
</dbReference>
<feature type="active site" description="Proton acceptor; for enolization step" evidence="4">
    <location>
        <position position="67"/>
    </location>
</feature>
<protein>
    <recommendedName>
        <fullName evidence="4">Glucosamine-6-phosphate deaminase</fullName>
        <ecNumber evidence="4">3.5.99.6</ecNumber>
    </recommendedName>
    <alternativeName>
        <fullName evidence="4">GlcN6P deaminase</fullName>
        <shortName evidence="4">GNPDA</shortName>
    </alternativeName>
    <alternativeName>
        <fullName evidence="4">Glucosamine-6-phosphate isomerase</fullName>
    </alternativeName>
</protein>
<evidence type="ECO:0000256" key="1">
    <source>
        <dbReference type="ARBA" id="ARBA00000644"/>
    </source>
</evidence>
<dbReference type="GO" id="GO:0006046">
    <property type="term" value="P:N-acetylglucosamine catabolic process"/>
    <property type="evidence" value="ECO:0007669"/>
    <property type="project" value="UniProtKB-UniRule"/>
</dbReference>
<dbReference type="EC" id="3.5.99.6" evidence="4"/>
<dbReference type="CDD" id="cd01399">
    <property type="entry name" value="GlcN6P_deaminase"/>
    <property type="match status" value="1"/>
</dbReference>
<feature type="active site" description="For ring-opening step" evidence="4">
    <location>
        <position position="136"/>
    </location>
</feature>
<dbReference type="KEGG" id="fpn:ABE65_018575"/>
<feature type="active site" description="For ring-opening step" evidence="4">
    <location>
        <position position="143"/>
    </location>
</feature>
<dbReference type="SUPFAM" id="SSF100950">
    <property type="entry name" value="NagB/RpiA/CoA transferase-like"/>
    <property type="match status" value="1"/>
</dbReference>
<dbReference type="GO" id="GO:0019262">
    <property type="term" value="P:N-acetylneuraminate catabolic process"/>
    <property type="evidence" value="ECO:0007669"/>
    <property type="project" value="UniProtKB-UniRule"/>
</dbReference>
<dbReference type="Gene3D" id="3.40.50.1360">
    <property type="match status" value="1"/>
</dbReference>
<dbReference type="AlphaFoldDB" id="A0A160IQF6"/>
<dbReference type="UniPathway" id="UPA00629">
    <property type="reaction ID" value="UER00684"/>
</dbReference>
<proteinExistence type="inferred from homology"/>
<sequence length="246" mass="27433">MRILEVKDYHEMSSIAARIIIEKVQSKPDTKLGLATGGTPIGLYKELIQDYRSNGTSYERVCTFNLDEYVGIDADDSNSYRYFMEENLFAHINVPQSQIHIPDGTAEDLKAECERYDVELSQAEGVDIQILGIGSNGHIGFNEPGTSFYSNTHIVELDETTRKANARFFERLEDVPKQAITMGIASILKAKQILLLVSGINKAEVMKQLLTTDEVDEQLPASALKVHPDVMILADEEALSSYKSKV</sequence>
<dbReference type="STRING" id="1221500.ABE65_018575"/>
<keyword evidence="3 4" id="KW-0119">Carbohydrate metabolism</keyword>
<dbReference type="Proteomes" id="UP000076623">
    <property type="component" value="Chromosome"/>
</dbReference>
<evidence type="ECO:0000259" key="5">
    <source>
        <dbReference type="Pfam" id="PF01182"/>
    </source>
</evidence>
<feature type="domain" description="Glucosamine/galactosamine-6-phosphate isomerase" evidence="5">
    <location>
        <begin position="16"/>
        <end position="225"/>
    </location>
</feature>
<dbReference type="FunFam" id="3.40.50.1360:FF:000003">
    <property type="entry name" value="Glucosamine-6-phosphate deaminase"/>
    <property type="match status" value="1"/>
</dbReference>
<evidence type="ECO:0000256" key="2">
    <source>
        <dbReference type="ARBA" id="ARBA00022801"/>
    </source>
</evidence>
<dbReference type="HAMAP" id="MF_01241">
    <property type="entry name" value="GlcN6P_deamin"/>
    <property type="match status" value="1"/>
</dbReference>
<comment type="function">
    <text evidence="4">Catalyzes the reversible isomerization-deamination of glucosamine 6-phosphate (GlcN6P) to form fructose 6-phosphate (Fru6P) and ammonium ion.</text>
</comment>
<comment type="caution">
    <text evidence="4">Lacks conserved residue(s) required for the propagation of feature annotation.</text>
</comment>
<evidence type="ECO:0000313" key="6">
    <source>
        <dbReference type="EMBL" id="ANC78693.1"/>
    </source>
</evidence>
<feature type="active site" description="Proton acceptor; for ring-opening step" evidence="4">
    <location>
        <position position="138"/>
    </location>
</feature>
<accession>A0A160IQF6</accession>
<dbReference type="EMBL" id="CP015378">
    <property type="protein sequence ID" value="ANC78693.1"/>
    <property type="molecule type" value="Genomic_DNA"/>
</dbReference>
<gene>
    <name evidence="4" type="primary">nagB</name>
    <name evidence="6" type="ORF">ABE65_018575</name>
</gene>
<dbReference type="GO" id="GO:0004342">
    <property type="term" value="F:glucosamine-6-phosphate deaminase activity"/>
    <property type="evidence" value="ECO:0007669"/>
    <property type="project" value="UniProtKB-UniRule"/>
</dbReference>
<comment type="catalytic activity">
    <reaction evidence="1 4">
        <text>alpha-D-glucosamine 6-phosphate + H2O = beta-D-fructose 6-phosphate + NH4(+)</text>
        <dbReference type="Rhea" id="RHEA:12172"/>
        <dbReference type="ChEBI" id="CHEBI:15377"/>
        <dbReference type="ChEBI" id="CHEBI:28938"/>
        <dbReference type="ChEBI" id="CHEBI:57634"/>
        <dbReference type="ChEBI" id="CHEBI:75989"/>
        <dbReference type="EC" id="3.5.99.6"/>
    </reaction>
</comment>
<dbReference type="Pfam" id="PF01182">
    <property type="entry name" value="Glucosamine_iso"/>
    <property type="match status" value="1"/>
</dbReference>
<evidence type="ECO:0000313" key="7">
    <source>
        <dbReference type="Proteomes" id="UP000076623"/>
    </source>
</evidence>
<dbReference type="PANTHER" id="PTHR11280">
    <property type="entry name" value="GLUCOSAMINE-6-PHOSPHATE ISOMERASE"/>
    <property type="match status" value="1"/>
</dbReference>
<dbReference type="InterPro" id="IPR004547">
    <property type="entry name" value="Glucosamine6P_isomerase"/>
</dbReference>
<dbReference type="GO" id="GO:0042802">
    <property type="term" value="F:identical protein binding"/>
    <property type="evidence" value="ECO:0007669"/>
    <property type="project" value="TreeGrafter"/>
</dbReference>
<keyword evidence="2 4" id="KW-0378">Hydrolase</keyword>
<reference evidence="6 7" key="1">
    <citation type="submission" date="2016-04" db="EMBL/GenBank/DDBJ databases">
        <title>Complete genome sequence of Fictibacillus phosphorivorans G25-29, a strain toxic to nematodes.</title>
        <authorList>
            <person name="Zheng Z."/>
        </authorList>
    </citation>
    <scope>NUCLEOTIDE SEQUENCE [LARGE SCALE GENOMIC DNA]</scope>
    <source>
        <strain evidence="6 7">G25-29</strain>
    </source>
</reference>
<dbReference type="GO" id="GO:0005975">
    <property type="term" value="P:carbohydrate metabolic process"/>
    <property type="evidence" value="ECO:0007669"/>
    <property type="project" value="InterPro"/>
</dbReference>
<dbReference type="InterPro" id="IPR006148">
    <property type="entry name" value="Glc/Gal-6P_isomerase"/>
</dbReference>
<evidence type="ECO:0000256" key="3">
    <source>
        <dbReference type="ARBA" id="ARBA00023277"/>
    </source>
</evidence>
<dbReference type="InterPro" id="IPR037171">
    <property type="entry name" value="NagB/RpiA_transferase-like"/>
</dbReference>